<dbReference type="Proteomes" id="UP000019478">
    <property type="component" value="Unassembled WGS sequence"/>
</dbReference>
<feature type="compositionally biased region" description="Polar residues" evidence="1">
    <location>
        <begin position="228"/>
        <end position="237"/>
    </location>
</feature>
<feature type="compositionally biased region" description="Basic and acidic residues" evidence="1">
    <location>
        <begin position="146"/>
        <end position="156"/>
    </location>
</feature>
<feature type="region of interest" description="Disordered" evidence="1">
    <location>
        <begin position="146"/>
        <end position="184"/>
    </location>
</feature>
<dbReference type="eggNOG" id="ENOG502QQXP">
    <property type="taxonomic scope" value="Eukaryota"/>
</dbReference>
<protein>
    <submittedName>
        <fullName evidence="2">Uncharacterized protein</fullName>
    </submittedName>
</protein>
<gene>
    <name evidence="2" type="ORF">A1O3_04781</name>
</gene>
<comment type="caution">
    <text evidence="2">The sequence shown here is derived from an EMBL/GenBank/DDBJ whole genome shotgun (WGS) entry which is preliminary data.</text>
</comment>
<feature type="compositionally biased region" description="Polar residues" evidence="1">
    <location>
        <begin position="157"/>
        <end position="173"/>
    </location>
</feature>
<evidence type="ECO:0000256" key="1">
    <source>
        <dbReference type="SAM" id="MobiDB-lite"/>
    </source>
</evidence>
<feature type="region of interest" description="Disordered" evidence="1">
    <location>
        <begin position="407"/>
        <end position="429"/>
    </location>
</feature>
<dbReference type="RefSeq" id="XP_007733099.1">
    <property type="nucleotide sequence ID" value="XM_007734909.1"/>
</dbReference>
<dbReference type="OrthoDB" id="5229017at2759"/>
<feature type="compositionally biased region" description="Acidic residues" evidence="1">
    <location>
        <begin position="357"/>
        <end position="366"/>
    </location>
</feature>
<proteinExistence type="predicted"/>
<accession>W9YPC1</accession>
<evidence type="ECO:0000313" key="3">
    <source>
        <dbReference type="Proteomes" id="UP000019478"/>
    </source>
</evidence>
<evidence type="ECO:0000313" key="2">
    <source>
        <dbReference type="EMBL" id="EXJ84114.1"/>
    </source>
</evidence>
<name>W9YPC1_9EURO</name>
<feature type="compositionally biased region" description="Basic and acidic residues" evidence="1">
    <location>
        <begin position="335"/>
        <end position="344"/>
    </location>
</feature>
<dbReference type="HOGENOM" id="CLU_028898_0_0_1"/>
<reference evidence="2 3" key="1">
    <citation type="submission" date="2013-03" db="EMBL/GenBank/DDBJ databases">
        <title>The Genome Sequence of Capronia epimyces CBS 606.96.</title>
        <authorList>
            <consortium name="The Broad Institute Genomics Platform"/>
            <person name="Cuomo C."/>
            <person name="de Hoog S."/>
            <person name="Gorbushina A."/>
            <person name="Walker B."/>
            <person name="Young S.K."/>
            <person name="Zeng Q."/>
            <person name="Gargeya S."/>
            <person name="Fitzgerald M."/>
            <person name="Haas B."/>
            <person name="Abouelleil A."/>
            <person name="Allen A.W."/>
            <person name="Alvarado L."/>
            <person name="Arachchi H.M."/>
            <person name="Berlin A.M."/>
            <person name="Chapman S.B."/>
            <person name="Gainer-Dewar J."/>
            <person name="Goldberg J."/>
            <person name="Griggs A."/>
            <person name="Gujja S."/>
            <person name="Hansen M."/>
            <person name="Howarth C."/>
            <person name="Imamovic A."/>
            <person name="Ireland A."/>
            <person name="Larimer J."/>
            <person name="McCowan C."/>
            <person name="Murphy C."/>
            <person name="Pearson M."/>
            <person name="Poon T.W."/>
            <person name="Priest M."/>
            <person name="Roberts A."/>
            <person name="Saif S."/>
            <person name="Shea T."/>
            <person name="Sisk P."/>
            <person name="Sykes S."/>
            <person name="Wortman J."/>
            <person name="Nusbaum C."/>
            <person name="Birren B."/>
        </authorList>
    </citation>
    <scope>NUCLEOTIDE SEQUENCE [LARGE SCALE GENOMIC DNA]</scope>
    <source>
        <strain evidence="2 3">CBS 606.96</strain>
    </source>
</reference>
<feature type="region of interest" description="Disordered" evidence="1">
    <location>
        <begin position="328"/>
        <end position="367"/>
    </location>
</feature>
<feature type="region of interest" description="Disordered" evidence="1">
    <location>
        <begin position="212"/>
        <end position="245"/>
    </location>
</feature>
<dbReference type="GeneID" id="19168899"/>
<keyword evidence="3" id="KW-1185">Reference proteome</keyword>
<feature type="compositionally biased region" description="Polar residues" evidence="1">
    <location>
        <begin position="411"/>
        <end position="429"/>
    </location>
</feature>
<dbReference type="AlphaFoldDB" id="W9YPC1"/>
<organism evidence="2 3">
    <name type="scientific">Capronia epimyces CBS 606.96</name>
    <dbReference type="NCBI Taxonomy" id="1182542"/>
    <lineage>
        <taxon>Eukaryota</taxon>
        <taxon>Fungi</taxon>
        <taxon>Dikarya</taxon>
        <taxon>Ascomycota</taxon>
        <taxon>Pezizomycotina</taxon>
        <taxon>Eurotiomycetes</taxon>
        <taxon>Chaetothyriomycetidae</taxon>
        <taxon>Chaetothyriales</taxon>
        <taxon>Herpotrichiellaceae</taxon>
        <taxon>Capronia</taxon>
    </lineage>
</organism>
<sequence length="474" mass="53009">MPDIARRRVISASPSSPAFKNSPPFEELGCFDEESCRYFLREVGRRVVPFYPFTFGMEEVYSLILERFGYPGIPDVTSVLQELLENDDVAGGFGDDGDIWRSWRHSWRHRNDDSLNPFIPKIGNFILQAPTEPHIRRIKAQNFIRQSERACSHDEGTTSADRSGNEIQEQSARPSPRRHRQIEDEDTYILPATTFSHQRTRTMLASGNPLALHAYGGQERPSSDRHSVTSAASSQQEFIEVEPSNLNSDIDPSLLVSFEMLTNDPSSPAGFRPNLRGGQAEVVTLQQVRSESGPTDNERASGEAHFAGVEQPAAEAEVADTKVVHDQYGNPAQGKELDSPKQEESMDDQYGNPAGEEPADDDDDSLELARPFAGAPAGREPTLSMRTRAMNREFRLIDGAIFHPRARKRVSSQNNSSPEVATSVANTRRASVVRRSWTPVRQRIESRSSWLKDTASHVLTLFRKNSQEKKTKSS</sequence>
<dbReference type="EMBL" id="AMGY01000004">
    <property type="protein sequence ID" value="EXJ84114.1"/>
    <property type="molecule type" value="Genomic_DNA"/>
</dbReference>